<dbReference type="SUPFAM" id="SSF53335">
    <property type="entry name" value="S-adenosyl-L-methionine-dependent methyltransferases"/>
    <property type="match status" value="1"/>
</dbReference>
<dbReference type="EMBL" id="LAZR01000100">
    <property type="protein sequence ID" value="KKN91761.1"/>
    <property type="molecule type" value="Genomic_DNA"/>
</dbReference>
<keyword evidence="2" id="KW-0808">Transferase</keyword>
<dbReference type="Pfam" id="PF01564">
    <property type="entry name" value="Spermine_synth"/>
    <property type="match status" value="1"/>
</dbReference>
<organism evidence="6">
    <name type="scientific">marine sediment metagenome</name>
    <dbReference type="NCBI Taxonomy" id="412755"/>
    <lineage>
        <taxon>unclassified sequences</taxon>
        <taxon>metagenomes</taxon>
        <taxon>ecological metagenomes</taxon>
    </lineage>
</organism>
<dbReference type="InterPro" id="IPR036259">
    <property type="entry name" value="MFS_trans_sf"/>
</dbReference>
<evidence type="ECO:0000259" key="5">
    <source>
        <dbReference type="PROSITE" id="PS51006"/>
    </source>
</evidence>
<dbReference type="NCBIfam" id="NF037959">
    <property type="entry name" value="MFS_SpdSyn"/>
    <property type="match status" value="1"/>
</dbReference>
<comment type="caution">
    <text evidence="6">The sequence shown here is derived from an EMBL/GenBank/DDBJ whole genome shotgun (WGS) entry which is preliminary data.</text>
</comment>
<feature type="transmembrane region" description="Helical" evidence="4">
    <location>
        <begin position="176"/>
        <end position="197"/>
    </location>
</feature>
<evidence type="ECO:0000256" key="4">
    <source>
        <dbReference type="SAM" id="Phobius"/>
    </source>
</evidence>
<gene>
    <name evidence="6" type="ORF">LCGC14_0214300</name>
</gene>
<evidence type="ECO:0000313" key="6">
    <source>
        <dbReference type="EMBL" id="KKN91761.1"/>
    </source>
</evidence>
<name>A0A0F9WZ77_9ZZZZ</name>
<feature type="transmembrane region" description="Helical" evidence="4">
    <location>
        <begin position="38"/>
        <end position="60"/>
    </location>
</feature>
<reference evidence="6" key="1">
    <citation type="journal article" date="2015" name="Nature">
        <title>Complex archaea that bridge the gap between prokaryotes and eukaryotes.</title>
        <authorList>
            <person name="Spang A."/>
            <person name="Saw J.H."/>
            <person name="Jorgensen S.L."/>
            <person name="Zaremba-Niedzwiedzka K."/>
            <person name="Martijn J."/>
            <person name="Lind A.E."/>
            <person name="van Eijk R."/>
            <person name="Schleper C."/>
            <person name="Guy L."/>
            <person name="Ettema T.J."/>
        </authorList>
    </citation>
    <scope>NUCLEOTIDE SEQUENCE</scope>
</reference>
<evidence type="ECO:0000256" key="3">
    <source>
        <dbReference type="ARBA" id="ARBA00023115"/>
    </source>
</evidence>
<dbReference type="PANTHER" id="PTHR43317:SF1">
    <property type="entry name" value="THERMOSPERMINE SYNTHASE ACAULIS5"/>
    <property type="match status" value="1"/>
</dbReference>
<dbReference type="PROSITE" id="PS51006">
    <property type="entry name" value="PABS_2"/>
    <property type="match status" value="1"/>
</dbReference>
<dbReference type="Gene3D" id="3.40.50.150">
    <property type="entry name" value="Vaccinia Virus protein VP39"/>
    <property type="match status" value="1"/>
</dbReference>
<dbReference type="PANTHER" id="PTHR43317">
    <property type="entry name" value="THERMOSPERMINE SYNTHASE ACAULIS5"/>
    <property type="match status" value="1"/>
</dbReference>
<feature type="transmembrane region" description="Helical" evidence="4">
    <location>
        <begin position="209"/>
        <end position="230"/>
    </location>
</feature>
<feature type="transmembrane region" description="Helical" evidence="4">
    <location>
        <begin position="72"/>
        <end position="90"/>
    </location>
</feature>
<protein>
    <recommendedName>
        <fullName evidence="5">PABS domain-containing protein</fullName>
    </recommendedName>
</protein>
<dbReference type="Gene3D" id="1.20.1250.20">
    <property type="entry name" value="MFS general substrate transporter like domains"/>
    <property type="match status" value="1"/>
</dbReference>
<evidence type="ECO:0000256" key="1">
    <source>
        <dbReference type="ARBA" id="ARBA00007867"/>
    </source>
</evidence>
<keyword evidence="4" id="KW-1133">Transmembrane helix</keyword>
<feature type="transmembrane region" description="Helical" evidence="4">
    <location>
        <begin position="110"/>
        <end position="131"/>
    </location>
</feature>
<keyword evidence="3" id="KW-0620">Polyamine biosynthesis</keyword>
<proteinExistence type="inferred from homology"/>
<dbReference type="SUPFAM" id="SSF103473">
    <property type="entry name" value="MFS general substrate transporter"/>
    <property type="match status" value="1"/>
</dbReference>
<dbReference type="GO" id="GO:0010487">
    <property type="term" value="F:thermospermine synthase activity"/>
    <property type="evidence" value="ECO:0007669"/>
    <property type="project" value="TreeGrafter"/>
</dbReference>
<sequence length="518" mass="58650">MNFLKRNLIFCIVFITGGAVLIIEVTAFRILAPYFGNTLYSTSSIIGVVLGALSLGYYFGGILADRYPKYSVFFSLIIIAGIFALLIQGLSNILLVKLGYTLSFKIGPPIISLILFFFPSLILGMMSPFAIKLKSLREKNGKKIGRISGSVFFWSTLGSIAGSFAAGFFLIPSFGINIIIISTGLALIIIGTLGLLFSKPGQYKNFLKGHKLFLFLVFLIFVLSFSFLSLPKSEQVIFQKEGLYSKITIEDRKIANKKVRVLKTDNYSIQGGIFLDSDELPFEYTKYYVLYKILNPQSEKALFLGGGAYSIPKKLLSESNNIKRIDVVEIEPELYSLAKKYFGLRENERLFNYVADGRRFLHDTKETYDFIFTDVYYSISSVPVHFTTKEFFQLSKNKLLKDGFFMMNIIGMLDGEANQLILSEMKTFGLIFPSSYFFAVDSPDKKGAQNFIFLGLKDDNQKIDFSSQEILANENKVIRQLPEKLIRLENLDFNSAYLLTDNFNPIEYLTAKMVSRFR</sequence>
<comment type="similarity">
    <text evidence="1">Belongs to the spermidine/spermine synthase family.</text>
</comment>
<feature type="domain" description="PABS" evidence="5">
    <location>
        <begin position="218"/>
        <end position="456"/>
    </location>
</feature>
<evidence type="ECO:0000256" key="2">
    <source>
        <dbReference type="ARBA" id="ARBA00022679"/>
    </source>
</evidence>
<dbReference type="GO" id="GO:0006596">
    <property type="term" value="P:polyamine biosynthetic process"/>
    <property type="evidence" value="ECO:0007669"/>
    <property type="project" value="UniProtKB-KW"/>
</dbReference>
<accession>A0A0F9WZ77</accession>
<dbReference type="InterPro" id="IPR029063">
    <property type="entry name" value="SAM-dependent_MTases_sf"/>
</dbReference>
<keyword evidence="4" id="KW-0472">Membrane</keyword>
<feature type="transmembrane region" description="Helical" evidence="4">
    <location>
        <begin position="7"/>
        <end position="32"/>
    </location>
</feature>
<dbReference type="InterPro" id="IPR030374">
    <property type="entry name" value="PABS"/>
</dbReference>
<feature type="transmembrane region" description="Helical" evidence="4">
    <location>
        <begin position="151"/>
        <end position="170"/>
    </location>
</feature>
<dbReference type="AlphaFoldDB" id="A0A0F9WZ77"/>
<dbReference type="CDD" id="cd02440">
    <property type="entry name" value="AdoMet_MTases"/>
    <property type="match status" value="1"/>
</dbReference>
<keyword evidence="4" id="KW-0812">Transmembrane</keyword>